<evidence type="ECO:0000256" key="1">
    <source>
        <dbReference type="SAM" id="MobiDB-lite"/>
    </source>
</evidence>
<proteinExistence type="predicted"/>
<organism evidence="2 3">
    <name type="scientific">Haloarcula rubripromontorii</name>
    <dbReference type="NCBI Taxonomy" id="1705562"/>
    <lineage>
        <taxon>Archaea</taxon>
        <taxon>Methanobacteriati</taxon>
        <taxon>Methanobacteriota</taxon>
        <taxon>Stenosarchaea group</taxon>
        <taxon>Halobacteria</taxon>
        <taxon>Halobacteriales</taxon>
        <taxon>Haloarculaceae</taxon>
        <taxon>Haloarcula</taxon>
    </lineage>
</organism>
<dbReference type="OrthoDB" id="285635at2157"/>
<dbReference type="EMBL" id="LIUF01000005">
    <property type="protein sequence ID" value="KOX92004.1"/>
    <property type="molecule type" value="Genomic_DNA"/>
</dbReference>
<dbReference type="STRING" id="1705562.AMS69_15780"/>
<dbReference type="Proteomes" id="UP000037729">
    <property type="component" value="Unassembled WGS sequence"/>
</dbReference>
<sequence length="107" mass="12008">MRLSGSWQSVWDDRILEWMRENEGTGTPKEVHDSGLVRVSRTQIGRRMKKLAEHGLLTHVGNGAYVITEEGKAYLDEEYDAEEGVYIDSEKGVSEPSSPAEPETNDV</sequence>
<name>A0A0N0BN62_9EURY</name>
<evidence type="ECO:0000313" key="3">
    <source>
        <dbReference type="Proteomes" id="UP000037729"/>
    </source>
</evidence>
<dbReference type="InterPro" id="IPR036390">
    <property type="entry name" value="WH_DNA-bd_sf"/>
</dbReference>
<dbReference type="Gene3D" id="1.10.10.10">
    <property type="entry name" value="Winged helix-like DNA-binding domain superfamily/Winged helix DNA-binding domain"/>
    <property type="match status" value="1"/>
</dbReference>
<evidence type="ECO:0008006" key="4">
    <source>
        <dbReference type="Google" id="ProtNLM"/>
    </source>
</evidence>
<protein>
    <recommendedName>
        <fullName evidence="4">PhiH1 repressor</fullName>
    </recommendedName>
</protein>
<dbReference type="SUPFAM" id="SSF46785">
    <property type="entry name" value="Winged helix' DNA-binding domain"/>
    <property type="match status" value="1"/>
</dbReference>
<dbReference type="PATRIC" id="fig|1705562.3.peg.4061"/>
<dbReference type="RefSeq" id="WP_053969027.1">
    <property type="nucleotide sequence ID" value="NZ_LIUF01000005.1"/>
</dbReference>
<evidence type="ECO:0000313" key="2">
    <source>
        <dbReference type="EMBL" id="KOX92004.1"/>
    </source>
</evidence>
<feature type="region of interest" description="Disordered" evidence="1">
    <location>
        <begin position="85"/>
        <end position="107"/>
    </location>
</feature>
<comment type="caution">
    <text evidence="2">The sequence shown here is derived from an EMBL/GenBank/DDBJ whole genome shotgun (WGS) entry which is preliminary data.</text>
</comment>
<gene>
    <name evidence="2" type="ORF">AMS69_15780</name>
</gene>
<reference evidence="2 3" key="1">
    <citation type="submission" date="2015-08" db="EMBL/GenBank/DDBJ databases">
        <title>Genomes of Isolates from Cabo Rojo, PR.</title>
        <authorList>
            <person name="Sanchez-Nieves R.L."/>
            <person name="Montalvo-Rodriguez R."/>
        </authorList>
    </citation>
    <scope>NUCLEOTIDE SEQUENCE [LARGE SCALE GENOMIC DNA]</scope>
    <source>
        <strain evidence="2 3">SL3</strain>
    </source>
</reference>
<accession>A0A0N0BN62</accession>
<dbReference type="InterPro" id="IPR036388">
    <property type="entry name" value="WH-like_DNA-bd_sf"/>
</dbReference>
<keyword evidence="3" id="KW-1185">Reference proteome</keyword>
<dbReference type="AlphaFoldDB" id="A0A0N0BN62"/>